<dbReference type="PANTHER" id="PTHR35849">
    <property type="entry name" value="BLR2341 PROTEIN"/>
    <property type="match status" value="1"/>
</dbReference>
<protein>
    <recommendedName>
        <fullName evidence="1">STAS domain-containing protein</fullName>
    </recommendedName>
</protein>
<dbReference type="Gene3D" id="3.30.750.24">
    <property type="entry name" value="STAS domain"/>
    <property type="match status" value="1"/>
</dbReference>
<accession>A0ABN1TJ95</accession>
<feature type="domain" description="STAS" evidence="1">
    <location>
        <begin position="10"/>
        <end position="102"/>
    </location>
</feature>
<evidence type="ECO:0000313" key="2">
    <source>
        <dbReference type="EMBL" id="GAA1090205.1"/>
    </source>
</evidence>
<dbReference type="PANTHER" id="PTHR35849:SF2">
    <property type="entry name" value="BLR2341 PROTEIN"/>
    <property type="match status" value="1"/>
</dbReference>
<name>A0ABN1TJ95_9ACTN</name>
<dbReference type="Proteomes" id="UP001501581">
    <property type="component" value="Unassembled WGS sequence"/>
</dbReference>
<dbReference type="Pfam" id="PF13466">
    <property type="entry name" value="STAS_2"/>
    <property type="match status" value="1"/>
</dbReference>
<dbReference type="SUPFAM" id="SSF52091">
    <property type="entry name" value="SpoIIaa-like"/>
    <property type="match status" value="1"/>
</dbReference>
<evidence type="ECO:0000313" key="3">
    <source>
        <dbReference type="Proteomes" id="UP001501581"/>
    </source>
</evidence>
<proteinExistence type="predicted"/>
<dbReference type="CDD" id="cd07043">
    <property type="entry name" value="STAS_anti-anti-sigma_factors"/>
    <property type="match status" value="1"/>
</dbReference>
<dbReference type="PROSITE" id="PS50801">
    <property type="entry name" value="STAS"/>
    <property type="match status" value="1"/>
</dbReference>
<comment type="caution">
    <text evidence="2">The sequence shown here is derived from an EMBL/GenBank/DDBJ whole genome shotgun (WGS) entry which is preliminary data.</text>
</comment>
<keyword evidence="3" id="KW-1185">Reference proteome</keyword>
<reference evidence="2 3" key="1">
    <citation type="journal article" date="2019" name="Int. J. Syst. Evol. Microbiol.">
        <title>The Global Catalogue of Microorganisms (GCM) 10K type strain sequencing project: providing services to taxonomists for standard genome sequencing and annotation.</title>
        <authorList>
            <consortium name="The Broad Institute Genomics Platform"/>
            <consortium name="The Broad Institute Genome Sequencing Center for Infectious Disease"/>
            <person name="Wu L."/>
            <person name="Ma J."/>
        </authorList>
    </citation>
    <scope>NUCLEOTIDE SEQUENCE [LARGE SCALE GENOMIC DNA]</scope>
    <source>
        <strain evidence="2 3">JCM 13008</strain>
    </source>
</reference>
<dbReference type="RefSeq" id="WP_343990055.1">
    <property type="nucleotide sequence ID" value="NZ_BAAALG010000001.1"/>
</dbReference>
<dbReference type="InterPro" id="IPR036513">
    <property type="entry name" value="STAS_dom_sf"/>
</dbReference>
<dbReference type="InterPro" id="IPR052746">
    <property type="entry name" value="MlaB_ABC_Transporter"/>
</dbReference>
<dbReference type="InterPro" id="IPR058548">
    <property type="entry name" value="MlaB-like_STAS"/>
</dbReference>
<dbReference type="EMBL" id="BAAALG010000001">
    <property type="protein sequence ID" value="GAA1090205.1"/>
    <property type="molecule type" value="Genomic_DNA"/>
</dbReference>
<sequence length="102" mass="11319">MDIISTGETLVLAGEFDVRSTTEVRDAIHQHLFGEDRDLLIDITDVTVIDHTALRVLAAATRLAGRRGRQVTLRGAGPAVRRMLHMTHLIRVVELERAARIA</sequence>
<gene>
    <name evidence="2" type="ORF">GCM10009668_00850</name>
</gene>
<dbReference type="InterPro" id="IPR002645">
    <property type="entry name" value="STAS_dom"/>
</dbReference>
<organism evidence="2 3">
    <name type="scientific">Nocardioides dubius</name>
    <dbReference type="NCBI Taxonomy" id="317019"/>
    <lineage>
        <taxon>Bacteria</taxon>
        <taxon>Bacillati</taxon>
        <taxon>Actinomycetota</taxon>
        <taxon>Actinomycetes</taxon>
        <taxon>Propionibacteriales</taxon>
        <taxon>Nocardioidaceae</taxon>
        <taxon>Nocardioides</taxon>
    </lineage>
</organism>
<evidence type="ECO:0000259" key="1">
    <source>
        <dbReference type="PROSITE" id="PS50801"/>
    </source>
</evidence>